<dbReference type="InterPro" id="IPR001031">
    <property type="entry name" value="Thioesterase"/>
</dbReference>
<evidence type="ECO:0000256" key="1">
    <source>
        <dbReference type="ARBA" id="ARBA00007169"/>
    </source>
</evidence>
<organism evidence="3 4">
    <name type="scientific">Stieleria marina</name>
    <dbReference type="NCBI Taxonomy" id="1930275"/>
    <lineage>
        <taxon>Bacteria</taxon>
        <taxon>Pseudomonadati</taxon>
        <taxon>Planctomycetota</taxon>
        <taxon>Planctomycetia</taxon>
        <taxon>Pirellulales</taxon>
        <taxon>Pirellulaceae</taxon>
        <taxon>Stieleria</taxon>
    </lineage>
</organism>
<dbReference type="EMBL" id="CP036526">
    <property type="protein sequence ID" value="QDT09539.1"/>
    <property type="molecule type" value="Genomic_DNA"/>
</dbReference>
<dbReference type="PANTHER" id="PTHR11487:SF0">
    <property type="entry name" value="S-ACYL FATTY ACID SYNTHASE THIOESTERASE, MEDIUM CHAIN"/>
    <property type="match status" value="1"/>
</dbReference>
<dbReference type="AlphaFoldDB" id="A0A517NQY5"/>
<evidence type="ECO:0000313" key="3">
    <source>
        <dbReference type="EMBL" id="QDT09539.1"/>
    </source>
</evidence>
<dbReference type="GO" id="GO:0008610">
    <property type="term" value="P:lipid biosynthetic process"/>
    <property type="evidence" value="ECO:0007669"/>
    <property type="project" value="TreeGrafter"/>
</dbReference>
<dbReference type="Pfam" id="PF00975">
    <property type="entry name" value="Thioesterase"/>
    <property type="match status" value="1"/>
</dbReference>
<dbReference type="InterPro" id="IPR029058">
    <property type="entry name" value="AB_hydrolase_fold"/>
</dbReference>
<dbReference type="InterPro" id="IPR012223">
    <property type="entry name" value="TEII"/>
</dbReference>
<comment type="similarity">
    <text evidence="1">Belongs to the thioesterase family.</text>
</comment>
<keyword evidence="3" id="KW-0560">Oxidoreductase</keyword>
<dbReference type="SUPFAM" id="SSF53474">
    <property type="entry name" value="alpha/beta-Hydrolases"/>
    <property type="match status" value="1"/>
</dbReference>
<dbReference type="EC" id="1.1.-.-" evidence="3"/>
<evidence type="ECO:0000313" key="4">
    <source>
        <dbReference type="Proteomes" id="UP000319817"/>
    </source>
</evidence>
<protein>
    <submittedName>
        <fullName evidence="3">Linear gramicidin dehydrogenase LgrE</fullName>
        <ecNumber evidence="3">1.1.-.-</ecNumber>
    </submittedName>
</protein>
<accession>A0A517NQY5</accession>
<proteinExistence type="inferred from homology"/>
<dbReference type="OrthoDB" id="279191at2"/>
<feature type="domain" description="Thioesterase" evidence="2">
    <location>
        <begin position="29"/>
        <end position="254"/>
    </location>
</feature>
<dbReference type="Gene3D" id="3.40.50.1820">
    <property type="entry name" value="alpha/beta hydrolase"/>
    <property type="match status" value="1"/>
</dbReference>
<evidence type="ECO:0000259" key="2">
    <source>
        <dbReference type="Pfam" id="PF00975"/>
    </source>
</evidence>
<dbReference type="GO" id="GO:0016491">
    <property type="term" value="F:oxidoreductase activity"/>
    <property type="evidence" value="ECO:0007669"/>
    <property type="project" value="UniProtKB-KW"/>
</dbReference>
<dbReference type="RefSeq" id="WP_145417088.1">
    <property type="nucleotide sequence ID" value="NZ_CP036526.1"/>
</dbReference>
<reference evidence="3 4" key="1">
    <citation type="submission" date="2019-02" db="EMBL/GenBank/DDBJ databases">
        <title>Deep-cultivation of Planctomycetes and their phenomic and genomic characterization uncovers novel biology.</title>
        <authorList>
            <person name="Wiegand S."/>
            <person name="Jogler M."/>
            <person name="Boedeker C."/>
            <person name="Pinto D."/>
            <person name="Vollmers J."/>
            <person name="Rivas-Marin E."/>
            <person name="Kohn T."/>
            <person name="Peeters S.H."/>
            <person name="Heuer A."/>
            <person name="Rast P."/>
            <person name="Oberbeckmann S."/>
            <person name="Bunk B."/>
            <person name="Jeske O."/>
            <person name="Meyerdierks A."/>
            <person name="Storesund J.E."/>
            <person name="Kallscheuer N."/>
            <person name="Luecker S."/>
            <person name="Lage O.M."/>
            <person name="Pohl T."/>
            <person name="Merkel B.J."/>
            <person name="Hornburger P."/>
            <person name="Mueller R.-W."/>
            <person name="Bruemmer F."/>
            <person name="Labrenz M."/>
            <person name="Spormann A.M."/>
            <person name="Op den Camp H."/>
            <person name="Overmann J."/>
            <person name="Amann R."/>
            <person name="Jetten M.S.M."/>
            <person name="Mascher T."/>
            <person name="Medema M.H."/>
            <person name="Devos D.P."/>
            <person name="Kaster A.-K."/>
            <person name="Ovreas L."/>
            <person name="Rohde M."/>
            <person name="Galperin M.Y."/>
            <person name="Jogler C."/>
        </authorList>
    </citation>
    <scope>NUCLEOTIDE SEQUENCE [LARGE SCALE GENOMIC DNA]</scope>
    <source>
        <strain evidence="3 4">K23_9</strain>
    </source>
</reference>
<name>A0A517NQY5_9BACT</name>
<gene>
    <name evidence="3" type="primary">lgrE</name>
    <name evidence="3" type="ORF">K239x_14850</name>
</gene>
<dbReference type="PANTHER" id="PTHR11487">
    <property type="entry name" value="THIOESTERASE"/>
    <property type="match status" value="1"/>
</dbReference>
<keyword evidence="4" id="KW-1185">Reference proteome</keyword>
<sequence length="258" mass="27900">MPRANSSDSSTGQSVWFSQLTDTAAPGAIVCLPYAGMGSAAFSGWRNSKFDAADIFAAQLPGRDGRLHDPPIDNAVELAGHLADAVSGSPLADRPLTLLGCSFGGVVAYELACQLRLRGRNIQHLVVAACRPPSALSVTDPVASLPDQDMISKLQDWYDAIPPEIGNNPDILELVLPAIRADMHVYETYAYRDAEPLACPITAIGGSDDRMVSINDLHGWQKETSAKFSCRQFAGNHFFVNNQFATVLRYLQRQIGPR</sequence>
<dbReference type="Proteomes" id="UP000319817">
    <property type="component" value="Chromosome"/>
</dbReference>